<sequence length="134" mass="15179">MDRHETLPNRAHRPYSRGCAQNEVAMWVIAKMEKVPIDCHALLIIIPLSSGVGSPHSLYPCGDRDESRLSGRSSRLLAKSEDTPTWQPIRIISTILVSLCPWHTRQRHRVSKMNGNDDNKVLEVLMSYHAIRVG</sequence>
<name>A0A016U4G9_9BILA</name>
<keyword evidence="2" id="KW-1185">Reference proteome</keyword>
<evidence type="ECO:0000313" key="1">
    <source>
        <dbReference type="EMBL" id="EYC10189.1"/>
    </source>
</evidence>
<reference evidence="2" key="1">
    <citation type="journal article" date="2015" name="Nat. Genet.">
        <title>The genome and transcriptome of the zoonotic hookworm Ancylostoma ceylanicum identify infection-specific gene families.</title>
        <authorList>
            <person name="Schwarz E.M."/>
            <person name="Hu Y."/>
            <person name="Antoshechkin I."/>
            <person name="Miller M.M."/>
            <person name="Sternberg P.W."/>
            <person name="Aroian R.V."/>
        </authorList>
    </citation>
    <scope>NUCLEOTIDE SEQUENCE</scope>
    <source>
        <strain evidence="2">HY135</strain>
    </source>
</reference>
<protein>
    <submittedName>
        <fullName evidence="1">Uncharacterized protein</fullName>
    </submittedName>
</protein>
<evidence type="ECO:0000313" key="2">
    <source>
        <dbReference type="Proteomes" id="UP000024635"/>
    </source>
</evidence>
<gene>
    <name evidence="1" type="primary">Acey_s0057.g2811</name>
    <name evidence="1" type="ORF">Y032_0057g2811</name>
</gene>
<organism evidence="1 2">
    <name type="scientific">Ancylostoma ceylanicum</name>
    <dbReference type="NCBI Taxonomy" id="53326"/>
    <lineage>
        <taxon>Eukaryota</taxon>
        <taxon>Metazoa</taxon>
        <taxon>Ecdysozoa</taxon>
        <taxon>Nematoda</taxon>
        <taxon>Chromadorea</taxon>
        <taxon>Rhabditida</taxon>
        <taxon>Rhabditina</taxon>
        <taxon>Rhabditomorpha</taxon>
        <taxon>Strongyloidea</taxon>
        <taxon>Ancylostomatidae</taxon>
        <taxon>Ancylostomatinae</taxon>
        <taxon>Ancylostoma</taxon>
    </lineage>
</organism>
<dbReference type="Proteomes" id="UP000024635">
    <property type="component" value="Unassembled WGS sequence"/>
</dbReference>
<dbReference type="EMBL" id="JARK01001393">
    <property type="protein sequence ID" value="EYC10189.1"/>
    <property type="molecule type" value="Genomic_DNA"/>
</dbReference>
<comment type="caution">
    <text evidence="1">The sequence shown here is derived from an EMBL/GenBank/DDBJ whole genome shotgun (WGS) entry which is preliminary data.</text>
</comment>
<proteinExistence type="predicted"/>
<dbReference type="AlphaFoldDB" id="A0A016U4G9"/>
<accession>A0A016U4G9</accession>